<dbReference type="SUPFAM" id="SSF50129">
    <property type="entry name" value="GroES-like"/>
    <property type="match status" value="1"/>
</dbReference>
<dbReference type="SMART" id="SM00829">
    <property type="entry name" value="PKS_ER"/>
    <property type="match status" value="1"/>
</dbReference>
<evidence type="ECO:0000256" key="8">
    <source>
        <dbReference type="RuleBase" id="RU361277"/>
    </source>
</evidence>
<dbReference type="PROSITE" id="PS00059">
    <property type="entry name" value="ADH_ZINC"/>
    <property type="match status" value="1"/>
</dbReference>
<evidence type="ECO:0000256" key="6">
    <source>
        <dbReference type="ARBA" id="ARBA00023027"/>
    </source>
</evidence>
<dbReference type="Pfam" id="PF00107">
    <property type="entry name" value="ADH_zinc_N"/>
    <property type="match status" value="1"/>
</dbReference>
<dbReference type="AlphaFoldDB" id="A0A974S2F7"/>
<comment type="similarity">
    <text evidence="8">Belongs to the zinc-containing alcohol dehydrogenase family.</text>
</comment>
<dbReference type="Gene3D" id="3.40.50.720">
    <property type="entry name" value="NAD(P)-binding Rossmann-like Domain"/>
    <property type="match status" value="1"/>
</dbReference>
<evidence type="ECO:0000259" key="9">
    <source>
        <dbReference type="SMART" id="SM00829"/>
    </source>
</evidence>
<keyword evidence="5 10" id="KW-0560">Oxidoreductase</keyword>
<dbReference type="SUPFAM" id="SSF51735">
    <property type="entry name" value="NAD(P)-binding Rossmann-fold domains"/>
    <property type="match status" value="1"/>
</dbReference>
<dbReference type="NCBIfam" id="TIGR00692">
    <property type="entry name" value="tdh"/>
    <property type="match status" value="1"/>
</dbReference>
<dbReference type="KEGG" id="ppsr:I6J18_06200"/>
<feature type="domain" description="Enoyl reductase (ER)" evidence="9">
    <location>
        <begin position="16"/>
        <end position="344"/>
    </location>
</feature>
<dbReference type="InterPro" id="IPR050129">
    <property type="entry name" value="Zn_alcohol_dh"/>
</dbReference>
<dbReference type="EMBL" id="CP068053">
    <property type="protein sequence ID" value="QQT02559.1"/>
    <property type="molecule type" value="Genomic_DNA"/>
</dbReference>
<dbReference type="Gene3D" id="3.90.180.10">
    <property type="entry name" value="Medium-chain alcohol dehydrogenases, catalytic domain"/>
    <property type="match status" value="1"/>
</dbReference>
<evidence type="ECO:0000256" key="7">
    <source>
        <dbReference type="NCBIfam" id="TIGR00692"/>
    </source>
</evidence>
<dbReference type="InterPro" id="IPR002328">
    <property type="entry name" value="ADH_Zn_CS"/>
</dbReference>
<dbReference type="Proteomes" id="UP000595254">
    <property type="component" value="Chromosome"/>
</dbReference>
<dbReference type="EC" id="1.1.1.103" evidence="7"/>
<evidence type="ECO:0000256" key="3">
    <source>
        <dbReference type="ARBA" id="ARBA00022723"/>
    </source>
</evidence>
<evidence type="ECO:0000256" key="4">
    <source>
        <dbReference type="ARBA" id="ARBA00022833"/>
    </source>
</evidence>
<dbReference type="InterPro" id="IPR004627">
    <property type="entry name" value="L-Threonine_3-DHase"/>
</dbReference>
<evidence type="ECO:0000256" key="2">
    <source>
        <dbReference type="ARBA" id="ARBA00022490"/>
    </source>
</evidence>
<keyword evidence="11" id="KW-1185">Reference proteome</keyword>
<gene>
    <name evidence="10" type="primary">tdh</name>
    <name evidence="10" type="ORF">I6J18_06200</name>
</gene>
<dbReference type="PANTHER" id="PTHR43401">
    <property type="entry name" value="L-THREONINE 3-DEHYDROGENASE"/>
    <property type="match status" value="1"/>
</dbReference>
<evidence type="ECO:0000256" key="1">
    <source>
        <dbReference type="ARBA" id="ARBA00001947"/>
    </source>
</evidence>
<accession>A0A974S2F7</accession>
<dbReference type="InterPro" id="IPR011032">
    <property type="entry name" value="GroES-like_sf"/>
</dbReference>
<dbReference type="CDD" id="cd05281">
    <property type="entry name" value="TDH"/>
    <property type="match status" value="1"/>
</dbReference>
<organism evidence="10 11">
    <name type="scientific">Peribacillus psychrosaccharolyticus</name>
    <name type="common">Bacillus psychrosaccharolyticus</name>
    <dbReference type="NCBI Taxonomy" id="1407"/>
    <lineage>
        <taxon>Bacteria</taxon>
        <taxon>Bacillati</taxon>
        <taxon>Bacillota</taxon>
        <taxon>Bacilli</taxon>
        <taxon>Bacillales</taxon>
        <taxon>Bacillaceae</taxon>
        <taxon>Peribacillus</taxon>
    </lineage>
</organism>
<dbReference type="PANTHER" id="PTHR43401:SF2">
    <property type="entry name" value="L-THREONINE 3-DEHYDROGENASE"/>
    <property type="match status" value="1"/>
</dbReference>
<keyword evidence="2" id="KW-0963">Cytoplasm</keyword>
<keyword evidence="4 8" id="KW-0862">Zinc</keyword>
<proteinExistence type="inferred from homology"/>
<sequence>MNGKMQAIIKHQYGYGAELQMIDIPNYAEDEVLIQVTAASICGTDVHIYTWDEWSQNRVHPPFVFGHEFSGEVVGLGAKVTSLKKGDFVSAETHLVCGSCQQCLAGLYHICRNTKIIGVDTHGCFAEYIVLPAKNVWRNPKDMPVEVASIQEPMGNAVHTVLSGEVVGKIVAIIGCGPIGMMAAGVAKAAGAAEVIALDINEYRLNLAKRMGATRTINSAKENPLQVIDRVTSGNGVDVVCEMSGNPAAINQGLKMVTNGGRVSILSLPTRPVEINITDDIVFKGITVQGITGRRMFQTWQQVSSLLATRQVDVLPIITHSFPLEEFEKGFDLMIEGKCGKVILHP</sequence>
<dbReference type="InterPro" id="IPR020843">
    <property type="entry name" value="ER"/>
</dbReference>
<reference evidence="10 11" key="1">
    <citation type="submission" date="2021-01" db="EMBL/GenBank/DDBJ databases">
        <title>FDA dAtabase for Regulatory Grade micrObial Sequences (FDA-ARGOS): Supporting development and validation of Infectious Disease Dx tests.</title>
        <authorList>
            <person name="Nelson B."/>
            <person name="Plummer A."/>
            <person name="Tallon L."/>
            <person name="Sadzewicz L."/>
            <person name="Zhao X."/>
            <person name="Boylan J."/>
            <person name="Ott S."/>
            <person name="Bowen H."/>
            <person name="Vavikolanu K."/>
            <person name="Mehta A."/>
            <person name="Aluvathingal J."/>
            <person name="Nadendla S."/>
            <person name="Myers T."/>
            <person name="Yan Y."/>
            <person name="Sichtig H."/>
        </authorList>
    </citation>
    <scope>NUCLEOTIDE SEQUENCE [LARGE SCALE GENOMIC DNA]</scope>
    <source>
        <strain evidence="10 11">FDAARGOS_1161</strain>
    </source>
</reference>
<dbReference type="NCBIfam" id="NF003808">
    <property type="entry name" value="PRK05396.1"/>
    <property type="match status" value="1"/>
</dbReference>
<protein>
    <recommendedName>
        <fullName evidence="7">L-threonine 3-dehydrogenase</fullName>
        <ecNumber evidence="7">1.1.1.103</ecNumber>
    </recommendedName>
</protein>
<dbReference type="GO" id="GO:0008743">
    <property type="term" value="F:L-threonine 3-dehydrogenase activity"/>
    <property type="evidence" value="ECO:0007669"/>
    <property type="project" value="UniProtKB-UniRule"/>
</dbReference>
<keyword evidence="6" id="KW-0520">NAD</keyword>
<comment type="cofactor">
    <cofactor evidence="1 8">
        <name>Zn(2+)</name>
        <dbReference type="ChEBI" id="CHEBI:29105"/>
    </cofactor>
</comment>
<evidence type="ECO:0000313" key="11">
    <source>
        <dbReference type="Proteomes" id="UP000595254"/>
    </source>
</evidence>
<evidence type="ECO:0000313" key="10">
    <source>
        <dbReference type="EMBL" id="QQT02559.1"/>
    </source>
</evidence>
<dbReference type="InterPro" id="IPR036291">
    <property type="entry name" value="NAD(P)-bd_dom_sf"/>
</dbReference>
<evidence type="ECO:0000256" key="5">
    <source>
        <dbReference type="ARBA" id="ARBA00023002"/>
    </source>
</evidence>
<dbReference type="InterPro" id="IPR013149">
    <property type="entry name" value="ADH-like_C"/>
</dbReference>
<dbReference type="GO" id="GO:0006567">
    <property type="term" value="P:L-threonine catabolic process"/>
    <property type="evidence" value="ECO:0007669"/>
    <property type="project" value="UniProtKB-UniRule"/>
</dbReference>
<dbReference type="InterPro" id="IPR013154">
    <property type="entry name" value="ADH-like_N"/>
</dbReference>
<keyword evidence="3 8" id="KW-0479">Metal-binding</keyword>
<name>A0A974S2F7_PERPY</name>
<dbReference type="GO" id="GO:0008270">
    <property type="term" value="F:zinc ion binding"/>
    <property type="evidence" value="ECO:0007669"/>
    <property type="project" value="InterPro"/>
</dbReference>
<dbReference type="Pfam" id="PF08240">
    <property type="entry name" value="ADH_N"/>
    <property type="match status" value="1"/>
</dbReference>